<evidence type="ECO:0008006" key="5">
    <source>
        <dbReference type="Google" id="ProtNLM"/>
    </source>
</evidence>
<evidence type="ECO:0000313" key="3">
    <source>
        <dbReference type="EMBL" id="SMP96277.1"/>
    </source>
</evidence>
<gene>
    <name evidence="3" type="ORF">SAMN05421679_108183</name>
</gene>
<keyword evidence="2" id="KW-0732">Signal</keyword>
<feature type="signal peptide" evidence="2">
    <location>
        <begin position="1"/>
        <end position="24"/>
    </location>
</feature>
<keyword evidence="1" id="KW-1133">Transmembrane helix</keyword>
<keyword evidence="1" id="KW-0472">Membrane</keyword>
<keyword evidence="1" id="KW-0812">Transmembrane</keyword>
<evidence type="ECO:0000313" key="4">
    <source>
        <dbReference type="Proteomes" id="UP001158050"/>
    </source>
</evidence>
<organism evidence="3 4">
    <name type="scientific">Epilithonimonas pallida</name>
    <dbReference type="NCBI Taxonomy" id="373671"/>
    <lineage>
        <taxon>Bacteria</taxon>
        <taxon>Pseudomonadati</taxon>
        <taxon>Bacteroidota</taxon>
        <taxon>Flavobacteriia</taxon>
        <taxon>Flavobacteriales</taxon>
        <taxon>Weeksellaceae</taxon>
        <taxon>Chryseobacterium group</taxon>
        <taxon>Epilithonimonas</taxon>
    </lineage>
</organism>
<comment type="caution">
    <text evidence="3">The sequence shown here is derived from an EMBL/GenBank/DDBJ whole genome shotgun (WGS) entry which is preliminary data.</text>
</comment>
<dbReference type="EMBL" id="FXUO01000008">
    <property type="protein sequence ID" value="SMP96277.1"/>
    <property type="molecule type" value="Genomic_DNA"/>
</dbReference>
<feature type="chain" id="PRO_5047468233" description="Signal peptidase" evidence="2">
    <location>
        <begin position="25"/>
        <end position="75"/>
    </location>
</feature>
<evidence type="ECO:0000256" key="1">
    <source>
        <dbReference type="SAM" id="Phobius"/>
    </source>
</evidence>
<accession>A0ABY1R6M9</accession>
<reference evidence="3 4" key="1">
    <citation type="submission" date="2017-05" db="EMBL/GenBank/DDBJ databases">
        <authorList>
            <person name="Varghese N."/>
            <person name="Submissions S."/>
        </authorList>
    </citation>
    <scope>NUCLEOTIDE SEQUENCE [LARGE SCALE GENOMIC DNA]</scope>
    <source>
        <strain evidence="3 4">DSM 18015</strain>
    </source>
</reference>
<dbReference type="Proteomes" id="UP001158050">
    <property type="component" value="Unassembled WGS sequence"/>
</dbReference>
<evidence type="ECO:0000256" key="2">
    <source>
        <dbReference type="SAM" id="SignalP"/>
    </source>
</evidence>
<protein>
    <recommendedName>
        <fullName evidence="5">Signal peptidase</fullName>
    </recommendedName>
</protein>
<feature type="transmembrane region" description="Helical" evidence="1">
    <location>
        <begin position="50"/>
        <end position="67"/>
    </location>
</feature>
<proteinExistence type="predicted"/>
<keyword evidence="4" id="KW-1185">Reference proteome</keyword>
<sequence length="75" mass="8531">MMINFLLKRVYRFLFLLMSIFGFAQSVPPPPENPESGDIGAYPASPIDSYTFILFLIAIAMTIIFVMKQKQKALQ</sequence>
<name>A0ABY1R6M9_9FLAO</name>
<dbReference type="RefSeq" id="WP_283417775.1">
    <property type="nucleotide sequence ID" value="NZ_FXUO01000008.1"/>
</dbReference>